<evidence type="ECO:0000313" key="4">
    <source>
        <dbReference type="Proteomes" id="UP001055093"/>
    </source>
</evidence>
<evidence type="ECO:0000259" key="2">
    <source>
        <dbReference type="PROSITE" id="PS01148"/>
    </source>
</evidence>
<protein>
    <submittedName>
        <fullName evidence="3">Sulfur carrier protein TusA</fullName>
    </submittedName>
</protein>
<evidence type="ECO:0000313" key="3">
    <source>
        <dbReference type="EMBL" id="GJE73686.1"/>
    </source>
</evidence>
<dbReference type="Proteomes" id="UP001055093">
    <property type="component" value="Unassembled WGS sequence"/>
</dbReference>
<dbReference type="EMBL" id="BPRE01000001">
    <property type="protein sequence ID" value="GJE73686.1"/>
    <property type="molecule type" value="Genomic_DNA"/>
</dbReference>
<accession>A0ABQ4UNH7</accession>
<reference evidence="3" key="1">
    <citation type="journal article" date="2021" name="Front. Microbiol.">
        <title>Comprehensive Comparative Genomics and Phenotyping of Methylobacterium Species.</title>
        <authorList>
            <person name="Alessa O."/>
            <person name="Ogura Y."/>
            <person name="Fujitani Y."/>
            <person name="Takami H."/>
            <person name="Hayashi T."/>
            <person name="Sahin N."/>
            <person name="Tani A."/>
        </authorList>
    </citation>
    <scope>NUCLEOTIDE SEQUENCE</scope>
    <source>
        <strain evidence="3">DSM 14458</strain>
    </source>
</reference>
<keyword evidence="4" id="KW-1185">Reference proteome</keyword>
<name>A0ABQ4UNH7_9HYPH</name>
<dbReference type="InterPro" id="IPR001455">
    <property type="entry name" value="TusA-like"/>
</dbReference>
<dbReference type="Gene3D" id="3.30.110.40">
    <property type="entry name" value="TusA-like domain"/>
    <property type="match status" value="1"/>
</dbReference>
<proteinExistence type="inferred from homology"/>
<dbReference type="InterPro" id="IPR036868">
    <property type="entry name" value="TusA-like_sf"/>
</dbReference>
<evidence type="ECO:0000256" key="1">
    <source>
        <dbReference type="ARBA" id="ARBA00008984"/>
    </source>
</evidence>
<feature type="domain" description="UPF0033" evidence="2">
    <location>
        <begin position="14"/>
        <end position="38"/>
    </location>
</feature>
<dbReference type="SUPFAM" id="SSF64307">
    <property type="entry name" value="SirA-like"/>
    <property type="match status" value="1"/>
</dbReference>
<dbReference type="RefSeq" id="WP_238307400.1">
    <property type="nucleotide sequence ID" value="NZ_BPRE01000001.1"/>
</dbReference>
<dbReference type="PANTHER" id="PTHR33279:SF6">
    <property type="entry name" value="SULFUR CARRIER PROTEIN YEDF-RELATED"/>
    <property type="match status" value="1"/>
</dbReference>
<organism evidence="3 4">
    <name type="scientific">Methylorubrum suomiense</name>
    <dbReference type="NCBI Taxonomy" id="144191"/>
    <lineage>
        <taxon>Bacteria</taxon>
        <taxon>Pseudomonadati</taxon>
        <taxon>Pseudomonadota</taxon>
        <taxon>Alphaproteobacteria</taxon>
        <taxon>Hyphomicrobiales</taxon>
        <taxon>Methylobacteriaceae</taxon>
        <taxon>Methylorubrum</taxon>
    </lineage>
</organism>
<dbReference type="PROSITE" id="PS01148">
    <property type="entry name" value="UPF0033"/>
    <property type="match status" value="1"/>
</dbReference>
<dbReference type="CDD" id="cd00291">
    <property type="entry name" value="SirA_YedF_YeeD"/>
    <property type="match status" value="1"/>
</dbReference>
<reference evidence="3" key="2">
    <citation type="submission" date="2021-08" db="EMBL/GenBank/DDBJ databases">
        <authorList>
            <person name="Tani A."/>
            <person name="Ola A."/>
            <person name="Ogura Y."/>
            <person name="Katsura K."/>
            <person name="Hayashi T."/>
        </authorList>
    </citation>
    <scope>NUCLEOTIDE SEQUENCE</scope>
    <source>
        <strain evidence="3">DSM 14458</strain>
    </source>
</reference>
<gene>
    <name evidence="3" type="primary">tusA</name>
    <name evidence="3" type="ORF">BGCPKDLD_0252</name>
</gene>
<dbReference type="PANTHER" id="PTHR33279">
    <property type="entry name" value="SULFUR CARRIER PROTEIN YEDF-RELATED"/>
    <property type="match status" value="1"/>
</dbReference>
<comment type="similarity">
    <text evidence="1">Belongs to the sulfur carrier protein TusA family.</text>
</comment>
<dbReference type="Pfam" id="PF01206">
    <property type="entry name" value="TusA"/>
    <property type="match status" value="1"/>
</dbReference>
<comment type="caution">
    <text evidence="3">The sequence shown here is derived from an EMBL/GenBank/DDBJ whole genome shotgun (WGS) entry which is preliminary data.</text>
</comment>
<sequence length="89" mass="9442">MSDAPPSPNFPIALDLSGLKCPLPALRTRKALRVLAPGRRLVVTCTDPLAGIDIPHAVREEGGLLEAQERDGAAFRFTIRRPAPGGTST</sequence>